<dbReference type="RefSeq" id="XP_001014702.2">
    <property type="nucleotide sequence ID" value="XM_001014702.2"/>
</dbReference>
<comment type="similarity">
    <text evidence="1 5">Belongs to the V-ATPase F subunit family.</text>
</comment>
<dbReference type="InterPro" id="IPR036906">
    <property type="entry name" value="ATPase_V1_fsu_sf"/>
</dbReference>
<dbReference type="EMBL" id="GG662712">
    <property type="protein sequence ID" value="EAR94490.2"/>
    <property type="molecule type" value="Genomic_DNA"/>
</dbReference>
<name>Q23DI4_TETTS</name>
<evidence type="ECO:0000313" key="7">
    <source>
        <dbReference type="Proteomes" id="UP000009168"/>
    </source>
</evidence>
<dbReference type="GeneID" id="7844992"/>
<keyword evidence="7" id="KW-1185">Reference proteome</keyword>
<evidence type="ECO:0000256" key="3">
    <source>
        <dbReference type="ARBA" id="ARBA00022781"/>
    </source>
</evidence>
<dbReference type="NCBIfam" id="TIGR01101">
    <property type="entry name" value="V_ATP_synt_F"/>
    <property type="match status" value="1"/>
</dbReference>
<keyword evidence="3 5" id="KW-0375">Hydrogen ion transport</keyword>
<comment type="subunit">
    <text evidence="5">V-ATPase is a heteromultimeric enzyme made up of two complexes: the ATP-hydrolytic V1 complex and the proton translocation V0 complex.</text>
</comment>
<dbReference type="Pfam" id="PF01990">
    <property type="entry name" value="ATP-synt_F"/>
    <property type="match status" value="1"/>
</dbReference>
<dbReference type="GO" id="GO:0033180">
    <property type="term" value="C:proton-transporting V-type ATPase, V1 domain"/>
    <property type="evidence" value="ECO:0007669"/>
    <property type="project" value="InterPro"/>
</dbReference>
<dbReference type="OrthoDB" id="10261947at2759"/>
<keyword evidence="4 5" id="KW-0406">Ion transport</keyword>
<organism evidence="6 7">
    <name type="scientific">Tetrahymena thermophila (strain SB210)</name>
    <dbReference type="NCBI Taxonomy" id="312017"/>
    <lineage>
        <taxon>Eukaryota</taxon>
        <taxon>Sar</taxon>
        <taxon>Alveolata</taxon>
        <taxon>Ciliophora</taxon>
        <taxon>Intramacronucleata</taxon>
        <taxon>Oligohymenophorea</taxon>
        <taxon>Hymenostomatida</taxon>
        <taxon>Tetrahymenina</taxon>
        <taxon>Tetrahymenidae</taxon>
        <taxon>Tetrahymena</taxon>
    </lineage>
</organism>
<dbReference type="SUPFAM" id="SSF159468">
    <property type="entry name" value="AtpF-like"/>
    <property type="match status" value="1"/>
</dbReference>
<dbReference type="PANTHER" id="PTHR13861:SF2">
    <property type="entry name" value="V-TYPE PROTON ATPASE SUBUNIT F"/>
    <property type="match status" value="1"/>
</dbReference>
<evidence type="ECO:0000256" key="2">
    <source>
        <dbReference type="ARBA" id="ARBA00022448"/>
    </source>
</evidence>
<comment type="function">
    <text evidence="5">Subunit of the V1 complex of vacuolar(H+)-ATPase (V-ATPase), a multisubunit enzyme composed of a peripheral complex (V1) that hydrolyzes ATP and a membrane integral complex (V0) that translocates protons. V-ATPase is responsible for acidifying and maintaining the pH of intracellular compartments.</text>
</comment>
<dbReference type="InParanoid" id="Q23DI4"/>
<dbReference type="AlphaFoldDB" id="Q23DI4"/>
<dbReference type="STRING" id="312017.Q23DI4"/>
<dbReference type="PANTHER" id="PTHR13861">
    <property type="entry name" value="VACUOLAR ATP SYNTHASE SUBUNIT F"/>
    <property type="match status" value="1"/>
</dbReference>
<dbReference type="InterPro" id="IPR008218">
    <property type="entry name" value="ATPase_V1-cplx_f_g_su"/>
</dbReference>
<dbReference type="Proteomes" id="UP000009168">
    <property type="component" value="Unassembled WGS sequence"/>
</dbReference>
<evidence type="ECO:0000313" key="6">
    <source>
        <dbReference type="EMBL" id="EAR94490.2"/>
    </source>
</evidence>
<accession>Q23DI4</accession>
<keyword evidence="2 5" id="KW-0813">Transport</keyword>
<evidence type="ECO:0000256" key="4">
    <source>
        <dbReference type="ARBA" id="ARBA00023065"/>
    </source>
</evidence>
<dbReference type="FunCoup" id="Q23DI4">
    <property type="interactions" value="395"/>
</dbReference>
<dbReference type="FunFam" id="3.40.50.10580:FF:000004">
    <property type="entry name" value="V-type proton ATPase subunit F"/>
    <property type="match status" value="1"/>
</dbReference>
<gene>
    <name evidence="6" type="ORF">TTHERM_00047070</name>
</gene>
<proteinExistence type="inferred from homology"/>
<dbReference type="InterPro" id="IPR005772">
    <property type="entry name" value="ATPase_V1-cplx_fsu_euk"/>
</dbReference>
<dbReference type="KEGG" id="tet:TTHERM_00047070"/>
<sequence>MSKKAISGGNKLIAVIGDSDTVTGFLLTGIGDRNLKGQSNFLVVQPDTKEKLVEDTFNGFLKNGDIAVILVSQHVAEKYLRSIINSYEETLPAILEIPSKDKPYEPKKDIIMQRANKLLYGSEIV</sequence>
<protein>
    <recommendedName>
        <fullName evidence="5">V-type proton ATPase subunit F</fullName>
    </recommendedName>
</protein>
<dbReference type="PIRSF" id="PIRSF015945">
    <property type="entry name" value="ATPase_V1_F_euk"/>
    <property type="match status" value="1"/>
</dbReference>
<dbReference type="Gene3D" id="3.40.50.10580">
    <property type="entry name" value="ATPase, V1 complex, subunit F"/>
    <property type="match status" value="1"/>
</dbReference>
<dbReference type="eggNOG" id="KOG3432">
    <property type="taxonomic scope" value="Eukaryota"/>
</dbReference>
<dbReference type="HOGENOM" id="CLU_1411403_0_0_1"/>
<reference evidence="7" key="1">
    <citation type="journal article" date="2006" name="PLoS Biol.">
        <title>Macronuclear genome sequence of the ciliate Tetrahymena thermophila, a model eukaryote.</title>
        <authorList>
            <person name="Eisen J.A."/>
            <person name="Coyne R.S."/>
            <person name="Wu M."/>
            <person name="Wu D."/>
            <person name="Thiagarajan M."/>
            <person name="Wortman J.R."/>
            <person name="Badger J.H."/>
            <person name="Ren Q."/>
            <person name="Amedeo P."/>
            <person name="Jones K.M."/>
            <person name="Tallon L.J."/>
            <person name="Delcher A.L."/>
            <person name="Salzberg S.L."/>
            <person name="Silva J.C."/>
            <person name="Haas B.J."/>
            <person name="Majoros W.H."/>
            <person name="Farzad M."/>
            <person name="Carlton J.M."/>
            <person name="Smith R.K. Jr."/>
            <person name="Garg J."/>
            <person name="Pearlman R.E."/>
            <person name="Karrer K.M."/>
            <person name="Sun L."/>
            <person name="Manning G."/>
            <person name="Elde N.C."/>
            <person name="Turkewitz A.P."/>
            <person name="Asai D.J."/>
            <person name="Wilkes D.E."/>
            <person name="Wang Y."/>
            <person name="Cai H."/>
            <person name="Collins K."/>
            <person name="Stewart B.A."/>
            <person name="Lee S.R."/>
            <person name="Wilamowska K."/>
            <person name="Weinberg Z."/>
            <person name="Ruzzo W.L."/>
            <person name="Wloga D."/>
            <person name="Gaertig J."/>
            <person name="Frankel J."/>
            <person name="Tsao C.-C."/>
            <person name="Gorovsky M.A."/>
            <person name="Keeling P.J."/>
            <person name="Waller R.F."/>
            <person name="Patron N.J."/>
            <person name="Cherry J.M."/>
            <person name="Stover N.A."/>
            <person name="Krieger C.J."/>
            <person name="del Toro C."/>
            <person name="Ryder H.F."/>
            <person name="Williamson S.C."/>
            <person name="Barbeau R.A."/>
            <person name="Hamilton E.P."/>
            <person name="Orias E."/>
        </authorList>
    </citation>
    <scope>NUCLEOTIDE SEQUENCE [LARGE SCALE GENOMIC DNA]</scope>
    <source>
        <strain evidence="7">SB210</strain>
    </source>
</reference>
<dbReference type="GO" id="GO:0046961">
    <property type="term" value="F:proton-transporting ATPase activity, rotational mechanism"/>
    <property type="evidence" value="ECO:0007669"/>
    <property type="project" value="InterPro"/>
</dbReference>
<evidence type="ECO:0000256" key="1">
    <source>
        <dbReference type="ARBA" id="ARBA00010148"/>
    </source>
</evidence>
<evidence type="ECO:0000256" key="5">
    <source>
        <dbReference type="PIRNR" id="PIRNR015945"/>
    </source>
</evidence>